<keyword evidence="3" id="KW-0732">Signal</keyword>
<evidence type="ECO:0000256" key="1">
    <source>
        <dbReference type="SAM" id="MobiDB-lite"/>
    </source>
</evidence>
<keyword evidence="5" id="KW-1185">Reference proteome</keyword>
<feature type="chain" id="PRO_5046372951" evidence="3">
    <location>
        <begin position="38"/>
        <end position="143"/>
    </location>
</feature>
<dbReference type="RefSeq" id="WP_344161792.1">
    <property type="nucleotide sequence ID" value="NZ_BAAABV010000021.1"/>
</dbReference>
<evidence type="ECO:0000313" key="4">
    <source>
        <dbReference type="EMBL" id="GAA0299466.1"/>
    </source>
</evidence>
<organism evidence="4 5">
    <name type="scientific">Streptomyces polychromogenes</name>
    <dbReference type="NCBI Taxonomy" id="67342"/>
    <lineage>
        <taxon>Bacteria</taxon>
        <taxon>Bacillati</taxon>
        <taxon>Actinomycetota</taxon>
        <taxon>Actinomycetes</taxon>
        <taxon>Kitasatosporales</taxon>
        <taxon>Streptomycetaceae</taxon>
        <taxon>Streptomyces</taxon>
    </lineage>
</organism>
<name>A0ABN0VGL0_9ACTN</name>
<protein>
    <submittedName>
        <fullName evidence="4">Uncharacterized protein</fullName>
    </submittedName>
</protein>
<feature type="transmembrane region" description="Helical" evidence="2">
    <location>
        <begin position="69"/>
        <end position="87"/>
    </location>
</feature>
<dbReference type="Proteomes" id="UP001501867">
    <property type="component" value="Unassembled WGS sequence"/>
</dbReference>
<feature type="region of interest" description="Disordered" evidence="1">
    <location>
        <begin position="123"/>
        <end position="143"/>
    </location>
</feature>
<gene>
    <name evidence="4" type="ORF">GCM10010302_42540</name>
</gene>
<reference evidence="4 5" key="1">
    <citation type="journal article" date="2019" name="Int. J. Syst. Evol. Microbiol.">
        <title>The Global Catalogue of Microorganisms (GCM) 10K type strain sequencing project: providing services to taxonomists for standard genome sequencing and annotation.</title>
        <authorList>
            <consortium name="The Broad Institute Genomics Platform"/>
            <consortium name="The Broad Institute Genome Sequencing Center for Infectious Disease"/>
            <person name="Wu L."/>
            <person name="Ma J."/>
        </authorList>
    </citation>
    <scope>NUCLEOTIDE SEQUENCE [LARGE SCALE GENOMIC DNA]</scope>
    <source>
        <strain evidence="4 5">JCM 4505</strain>
    </source>
</reference>
<evidence type="ECO:0000256" key="3">
    <source>
        <dbReference type="SAM" id="SignalP"/>
    </source>
</evidence>
<keyword evidence="2" id="KW-0472">Membrane</keyword>
<sequence length="143" mass="14013">MTGRRIAARTLRAARLIAAAVPVACLMLLLVPQQASACTVSLDYKPSMKFSISHPHLGSGRACANGTSLAGSGIVALLAVGALAAAGTRAFKRGAALAASSSPGQGAGPGQALTDYLQAAGMAPAAADPGRSQAGDHGAHPNS</sequence>
<evidence type="ECO:0000256" key="2">
    <source>
        <dbReference type="SAM" id="Phobius"/>
    </source>
</evidence>
<accession>A0ABN0VGL0</accession>
<keyword evidence="2" id="KW-1133">Transmembrane helix</keyword>
<feature type="signal peptide" evidence="3">
    <location>
        <begin position="1"/>
        <end position="37"/>
    </location>
</feature>
<proteinExistence type="predicted"/>
<comment type="caution">
    <text evidence="4">The sequence shown here is derived from an EMBL/GenBank/DDBJ whole genome shotgun (WGS) entry which is preliminary data.</text>
</comment>
<evidence type="ECO:0000313" key="5">
    <source>
        <dbReference type="Proteomes" id="UP001501867"/>
    </source>
</evidence>
<keyword evidence="2" id="KW-0812">Transmembrane</keyword>
<dbReference type="EMBL" id="BAAABV010000021">
    <property type="protein sequence ID" value="GAA0299466.1"/>
    <property type="molecule type" value="Genomic_DNA"/>
</dbReference>